<dbReference type="RefSeq" id="WP_146250852.1">
    <property type="nucleotide sequence ID" value="NZ_QKTX01000001.1"/>
</dbReference>
<gene>
    <name evidence="2" type="ORF">CLV31_101386</name>
</gene>
<dbReference type="Gene3D" id="3.60.21.10">
    <property type="match status" value="1"/>
</dbReference>
<reference evidence="2 3" key="1">
    <citation type="submission" date="2018-06" db="EMBL/GenBank/DDBJ databases">
        <title>Genomic Encyclopedia of Archaeal and Bacterial Type Strains, Phase II (KMG-II): from individual species to whole genera.</title>
        <authorList>
            <person name="Goeker M."/>
        </authorList>
    </citation>
    <scope>NUCLEOTIDE SEQUENCE [LARGE SCALE GENOMIC DNA]</scope>
    <source>
        <strain evidence="2 3">T4</strain>
    </source>
</reference>
<dbReference type="InterPro" id="IPR051918">
    <property type="entry name" value="STPP_CPPED1"/>
</dbReference>
<protein>
    <submittedName>
        <fullName evidence="2">Calcineurin-like phosphoesterase family protein</fullName>
    </submittedName>
</protein>
<dbReference type="Pfam" id="PF00149">
    <property type="entry name" value="Metallophos"/>
    <property type="match status" value="1"/>
</dbReference>
<dbReference type="InterPro" id="IPR004843">
    <property type="entry name" value="Calcineurin-like_PHP"/>
</dbReference>
<proteinExistence type="predicted"/>
<dbReference type="InterPro" id="IPR029052">
    <property type="entry name" value="Metallo-depent_PP-like"/>
</dbReference>
<sequence length="325" mass="36295">MTFESNSRRNFLKTASVSVFSMALPESIISLFSTNQKAVSLGLITDLHVDIIHDAEIRLTTFLEEMKSEKVDALVQLGDFAIPKPENLHFIKSFNQAHQHTFHVLGNHDMDEGFSGEDVVETYGMRGRYYSTEVDGIQILVLDGNESGSPNYKSGYHSYIGPEQQAWLRGELAKAEKPVLIVSHQPIAGIYTIDNAQQIQALLSEFSGKILLAINGHAHVDQYVLVGGVNYLHINSASYYWVGEKLAHLSLPEEVHTQFPSLQFTCPYSAPLFGILTIDPEQKMISLKGKKAQWIGPSPLELGYSIVSPEMQQRHVLPQISDREI</sequence>
<evidence type="ECO:0000259" key="1">
    <source>
        <dbReference type="Pfam" id="PF00149"/>
    </source>
</evidence>
<accession>A0A326RYW5</accession>
<dbReference type="PANTHER" id="PTHR43143:SF1">
    <property type="entry name" value="SERINE_THREONINE-PROTEIN PHOSPHATASE CPPED1"/>
    <property type="match status" value="1"/>
</dbReference>
<keyword evidence="3" id="KW-1185">Reference proteome</keyword>
<dbReference type="PROSITE" id="PS51318">
    <property type="entry name" value="TAT"/>
    <property type="match status" value="1"/>
</dbReference>
<dbReference type="InterPro" id="IPR006311">
    <property type="entry name" value="TAT_signal"/>
</dbReference>
<dbReference type="SUPFAM" id="SSF56300">
    <property type="entry name" value="Metallo-dependent phosphatases"/>
    <property type="match status" value="1"/>
</dbReference>
<dbReference type="EMBL" id="QKTX01000001">
    <property type="protein sequence ID" value="PZV87509.1"/>
    <property type="molecule type" value="Genomic_DNA"/>
</dbReference>
<feature type="domain" description="Calcineurin-like phosphoesterase" evidence="1">
    <location>
        <begin position="42"/>
        <end position="220"/>
    </location>
</feature>
<name>A0A326RYW5_9BACT</name>
<dbReference type="GO" id="GO:0016787">
    <property type="term" value="F:hydrolase activity"/>
    <property type="evidence" value="ECO:0007669"/>
    <property type="project" value="InterPro"/>
</dbReference>
<dbReference type="OrthoDB" id="9816081at2"/>
<evidence type="ECO:0000313" key="3">
    <source>
        <dbReference type="Proteomes" id="UP000248917"/>
    </source>
</evidence>
<dbReference type="PANTHER" id="PTHR43143">
    <property type="entry name" value="METALLOPHOSPHOESTERASE, CALCINEURIN SUPERFAMILY"/>
    <property type="match status" value="1"/>
</dbReference>
<dbReference type="Proteomes" id="UP000248917">
    <property type="component" value="Unassembled WGS sequence"/>
</dbReference>
<evidence type="ECO:0000313" key="2">
    <source>
        <dbReference type="EMBL" id="PZV87509.1"/>
    </source>
</evidence>
<dbReference type="AlphaFoldDB" id="A0A326RYW5"/>
<organism evidence="2 3">
    <name type="scientific">Algoriphagus aquaeductus</name>
    <dbReference type="NCBI Taxonomy" id="475299"/>
    <lineage>
        <taxon>Bacteria</taxon>
        <taxon>Pseudomonadati</taxon>
        <taxon>Bacteroidota</taxon>
        <taxon>Cytophagia</taxon>
        <taxon>Cytophagales</taxon>
        <taxon>Cyclobacteriaceae</taxon>
        <taxon>Algoriphagus</taxon>
    </lineage>
</organism>
<comment type="caution">
    <text evidence="2">The sequence shown here is derived from an EMBL/GenBank/DDBJ whole genome shotgun (WGS) entry which is preliminary data.</text>
</comment>